<feature type="domain" description="CinA C-terminal" evidence="1">
    <location>
        <begin position="12"/>
        <end position="162"/>
    </location>
</feature>
<reference evidence="2 3" key="1">
    <citation type="submission" date="2020-04" db="EMBL/GenBank/DDBJ databases">
        <authorList>
            <person name="Klaysubun C."/>
            <person name="Duangmal K."/>
            <person name="Lipun K."/>
        </authorList>
    </citation>
    <scope>NUCLEOTIDE SEQUENCE [LARGE SCALE GENOMIC DNA]</scope>
    <source>
        <strain evidence="2 3">K10HN5</strain>
    </source>
</reference>
<organism evidence="2 3">
    <name type="scientific">Pseudonocardia acidicola</name>
    <dbReference type="NCBI Taxonomy" id="2724939"/>
    <lineage>
        <taxon>Bacteria</taxon>
        <taxon>Bacillati</taxon>
        <taxon>Actinomycetota</taxon>
        <taxon>Actinomycetes</taxon>
        <taxon>Pseudonocardiales</taxon>
        <taxon>Pseudonocardiaceae</taxon>
        <taxon>Pseudonocardia</taxon>
    </lineage>
</organism>
<evidence type="ECO:0000313" key="3">
    <source>
        <dbReference type="Proteomes" id="UP000820669"/>
    </source>
</evidence>
<accession>A0ABX1SEW8</accession>
<protein>
    <submittedName>
        <fullName evidence="2">CinA family protein</fullName>
    </submittedName>
</protein>
<evidence type="ECO:0000259" key="1">
    <source>
        <dbReference type="Pfam" id="PF02464"/>
    </source>
</evidence>
<dbReference type="InterPro" id="IPR008136">
    <property type="entry name" value="CinA_C"/>
</dbReference>
<dbReference type="SUPFAM" id="SSF142433">
    <property type="entry name" value="CinA-like"/>
    <property type="match status" value="1"/>
</dbReference>
<comment type="caution">
    <text evidence="2">The sequence shown here is derived from an EMBL/GenBank/DDBJ whole genome shotgun (WGS) entry which is preliminary data.</text>
</comment>
<evidence type="ECO:0000313" key="2">
    <source>
        <dbReference type="EMBL" id="NMH98728.1"/>
    </source>
</evidence>
<proteinExistence type="predicted"/>
<dbReference type="Gene3D" id="3.90.950.20">
    <property type="entry name" value="CinA-like"/>
    <property type="match status" value="1"/>
</dbReference>
<keyword evidence="3" id="KW-1185">Reference proteome</keyword>
<dbReference type="NCBIfam" id="TIGR00199">
    <property type="entry name" value="PncC_domain"/>
    <property type="match status" value="1"/>
</dbReference>
<sequence length="167" mass="17168">MSELFDRELLEHAAEVLRRAAQLGVRVATAETVTGGLVAAALTSVSGASAVFERGFVLYHSSAKAVGLGVDPEVSAEHGAVSAAVTEGLATGIIDNSTADAGVALTGYAGPTGGNERDPVGTVYTSALRRGGKVVTERHVFDGDRAEVKLQAVEVALRLLGDQLREP</sequence>
<dbReference type="RefSeq" id="WP_169382171.1">
    <property type="nucleotide sequence ID" value="NZ_JAAXLA010000026.1"/>
</dbReference>
<name>A0ABX1SEW8_9PSEU</name>
<dbReference type="InterPro" id="IPR036653">
    <property type="entry name" value="CinA-like_C"/>
</dbReference>
<dbReference type="EMBL" id="JAAXLA010000026">
    <property type="protein sequence ID" value="NMH98728.1"/>
    <property type="molecule type" value="Genomic_DNA"/>
</dbReference>
<dbReference type="Proteomes" id="UP000820669">
    <property type="component" value="Unassembled WGS sequence"/>
</dbReference>
<dbReference type="Pfam" id="PF02464">
    <property type="entry name" value="CinA"/>
    <property type="match status" value="1"/>
</dbReference>
<gene>
    <name evidence="2" type="ORF">HF526_15640</name>
</gene>